<dbReference type="GO" id="GO:0009691">
    <property type="term" value="P:cytokinin biosynthetic process"/>
    <property type="evidence" value="ECO:0007669"/>
    <property type="project" value="UniProtKB-UniRule"/>
</dbReference>
<dbReference type="InterPro" id="IPR005269">
    <property type="entry name" value="LOG"/>
</dbReference>
<proteinExistence type="inferred from homology"/>
<dbReference type="EMBL" id="WSSB01000007">
    <property type="protein sequence ID" value="MXR37157.1"/>
    <property type="molecule type" value="Genomic_DNA"/>
</dbReference>
<dbReference type="AlphaFoldDB" id="A0A845BKF3"/>
<keyword evidence="3" id="KW-0378">Hydrolase</keyword>
<dbReference type="PANTHER" id="PTHR31223:SF70">
    <property type="entry name" value="LOG FAMILY PROTEIN YJL055W"/>
    <property type="match status" value="1"/>
</dbReference>
<evidence type="ECO:0000313" key="4">
    <source>
        <dbReference type="EMBL" id="MXR37157.1"/>
    </source>
</evidence>
<comment type="catalytic activity">
    <reaction evidence="1">
        <text>AMP + H2O = D-ribose 5-phosphate + adenine</text>
        <dbReference type="Rhea" id="RHEA:20129"/>
        <dbReference type="ChEBI" id="CHEBI:15377"/>
        <dbReference type="ChEBI" id="CHEBI:16708"/>
        <dbReference type="ChEBI" id="CHEBI:78346"/>
        <dbReference type="ChEBI" id="CHEBI:456215"/>
        <dbReference type="EC" id="3.2.2.4"/>
    </reaction>
</comment>
<dbReference type="InterPro" id="IPR031100">
    <property type="entry name" value="LOG_fam"/>
</dbReference>
<dbReference type="PANTHER" id="PTHR31223">
    <property type="entry name" value="LOG FAMILY PROTEIN YJL055W"/>
    <property type="match status" value="1"/>
</dbReference>
<reference evidence="4 5" key="1">
    <citation type="submission" date="2019-12" db="EMBL/GenBank/DDBJ databases">
        <title>Neisseriaceae gen. nov. sp. Genome sequencing and assembly.</title>
        <authorList>
            <person name="Liu Z."/>
            <person name="Li A."/>
        </authorList>
    </citation>
    <scope>NUCLEOTIDE SEQUENCE [LARGE SCALE GENOMIC DNA]</scope>
    <source>
        <strain evidence="4 5">B2N2-7</strain>
    </source>
</reference>
<keyword evidence="5" id="KW-1185">Reference proteome</keyword>
<evidence type="ECO:0000256" key="3">
    <source>
        <dbReference type="RuleBase" id="RU363015"/>
    </source>
</evidence>
<sequence length="196" mass="21135">MKSIQSICLFCGSRHGARPEYAEAARAFGSELAKRGITLVYGGGNVGLMGVAADACLAAGGRVIGVIPEFLKSKEVAHLGLTELYITDSMHARKAKMAELSDAFIALPGGFGTFDELFEILTWAQLAVHDKPVGLLNVAGFFDPLLAMTRHAVDEGFARPENLSLFAAEKHLPELLHALENHQPRHTLKWVDAKNG</sequence>
<accession>A0A845BKF3</accession>
<protein>
    <recommendedName>
        <fullName evidence="3">Cytokinin riboside 5'-monophosphate phosphoribohydrolase</fullName>
        <ecNumber evidence="3">3.2.2.n1</ecNumber>
    </recommendedName>
</protein>
<dbReference type="SUPFAM" id="SSF102405">
    <property type="entry name" value="MCP/YpsA-like"/>
    <property type="match status" value="1"/>
</dbReference>
<organism evidence="4 5">
    <name type="scientific">Craterilacuibacter sinensis</name>
    <dbReference type="NCBI Taxonomy" id="2686017"/>
    <lineage>
        <taxon>Bacteria</taxon>
        <taxon>Pseudomonadati</taxon>
        <taxon>Pseudomonadota</taxon>
        <taxon>Betaproteobacteria</taxon>
        <taxon>Neisseriales</taxon>
        <taxon>Neisseriaceae</taxon>
        <taxon>Craterilacuibacter</taxon>
    </lineage>
</organism>
<dbReference type="Gene3D" id="3.40.50.450">
    <property type="match status" value="1"/>
</dbReference>
<dbReference type="GO" id="GO:0005829">
    <property type="term" value="C:cytosol"/>
    <property type="evidence" value="ECO:0007669"/>
    <property type="project" value="TreeGrafter"/>
</dbReference>
<evidence type="ECO:0000256" key="1">
    <source>
        <dbReference type="ARBA" id="ARBA00000274"/>
    </source>
</evidence>
<dbReference type="GO" id="GO:0008714">
    <property type="term" value="F:AMP nucleosidase activity"/>
    <property type="evidence" value="ECO:0007669"/>
    <property type="project" value="UniProtKB-EC"/>
</dbReference>
<name>A0A845BKF3_9NEIS</name>
<dbReference type="Proteomes" id="UP000467214">
    <property type="component" value="Unassembled WGS sequence"/>
</dbReference>
<dbReference type="EC" id="3.2.2.n1" evidence="3"/>
<dbReference type="Pfam" id="PF03641">
    <property type="entry name" value="Lysine_decarbox"/>
    <property type="match status" value="1"/>
</dbReference>
<evidence type="ECO:0000256" key="2">
    <source>
        <dbReference type="ARBA" id="ARBA00006763"/>
    </source>
</evidence>
<dbReference type="RefSeq" id="WP_124734522.1">
    <property type="nucleotide sequence ID" value="NZ_WSSB01000007.1"/>
</dbReference>
<comment type="caution">
    <text evidence="4">The sequence shown here is derived from an EMBL/GenBank/DDBJ whole genome shotgun (WGS) entry which is preliminary data.</text>
</comment>
<evidence type="ECO:0000313" key="5">
    <source>
        <dbReference type="Proteomes" id="UP000467214"/>
    </source>
</evidence>
<dbReference type="NCBIfam" id="TIGR00730">
    <property type="entry name" value="Rossman fold protein, TIGR00730 family"/>
    <property type="match status" value="1"/>
</dbReference>
<comment type="similarity">
    <text evidence="2 3">Belongs to the LOG family.</text>
</comment>
<keyword evidence="3" id="KW-0203">Cytokinin biosynthesis</keyword>
<gene>
    <name evidence="4" type="ORF">GQF02_09255</name>
</gene>